<evidence type="ECO:0000313" key="1">
    <source>
        <dbReference type="EMBL" id="KAL3868028.1"/>
    </source>
</evidence>
<dbReference type="Proteomes" id="UP001634394">
    <property type="component" value="Unassembled WGS sequence"/>
</dbReference>
<dbReference type="AlphaFoldDB" id="A0ABD3W567"/>
<sequence length="110" mass="12369">MEGSLKFTSDFNKFENIQTVIQNRKIGSSYMPNVEVSLARNKKLTADGMFDLSSDTTRTGIKSSLNIATPLDVLRSMKIQVTSNHLINSELIWQTVTAQHNGKVYLEMET</sequence>
<dbReference type="EMBL" id="JBJQND010000008">
    <property type="protein sequence ID" value="KAL3868028.1"/>
    <property type="molecule type" value="Genomic_DNA"/>
</dbReference>
<name>A0ABD3W567_SINWO</name>
<gene>
    <name evidence="1" type="ORF">ACJMK2_040867</name>
</gene>
<reference evidence="1 2" key="1">
    <citation type="submission" date="2024-11" db="EMBL/GenBank/DDBJ databases">
        <title>Chromosome-level genome assembly of the freshwater bivalve Anodonta woodiana.</title>
        <authorList>
            <person name="Chen X."/>
        </authorList>
    </citation>
    <scope>NUCLEOTIDE SEQUENCE [LARGE SCALE GENOMIC DNA]</scope>
    <source>
        <strain evidence="1">MN2024</strain>
        <tissue evidence="1">Gills</tissue>
    </source>
</reference>
<keyword evidence="2" id="KW-1185">Reference proteome</keyword>
<comment type="caution">
    <text evidence="1">The sequence shown here is derived from an EMBL/GenBank/DDBJ whole genome shotgun (WGS) entry which is preliminary data.</text>
</comment>
<evidence type="ECO:0000313" key="2">
    <source>
        <dbReference type="Proteomes" id="UP001634394"/>
    </source>
</evidence>
<evidence type="ECO:0008006" key="3">
    <source>
        <dbReference type="Google" id="ProtNLM"/>
    </source>
</evidence>
<proteinExistence type="predicted"/>
<protein>
    <recommendedName>
        <fullName evidence="3">Apolipoprotein B</fullName>
    </recommendedName>
</protein>
<accession>A0ABD3W567</accession>
<organism evidence="1 2">
    <name type="scientific">Sinanodonta woodiana</name>
    <name type="common">Chinese pond mussel</name>
    <name type="synonym">Anodonta woodiana</name>
    <dbReference type="NCBI Taxonomy" id="1069815"/>
    <lineage>
        <taxon>Eukaryota</taxon>
        <taxon>Metazoa</taxon>
        <taxon>Spiralia</taxon>
        <taxon>Lophotrochozoa</taxon>
        <taxon>Mollusca</taxon>
        <taxon>Bivalvia</taxon>
        <taxon>Autobranchia</taxon>
        <taxon>Heteroconchia</taxon>
        <taxon>Palaeoheterodonta</taxon>
        <taxon>Unionida</taxon>
        <taxon>Unionoidea</taxon>
        <taxon>Unionidae</taxon>
        <taxon>Unioninae</taxon>
        <taxon>Sinanodonta</taxon>
    </lineage>
</organism>